<feature type="domain" description="Macro" evidence="1">
    <location>
        <begin position="107"/>
        <end position="299"/>
    </location>
</feature>
<evidence type="ECO:0000259" key="1">
    <source>
        <dbReference type="PROSITE" id="PS51154"/>
    </source>
</evidence>
<dbReference type="InterPro" id="IPR002589">
    <property type="entry name" value="Macro_dom"/>
</dbReference>
<dbReference type="Proteomes" id="UP000233375">
    <property type="component" value="Unassembled WGS sequence"/>
</dbReference>
<dbReference type="PANTHER" id="PTHR11106">
    <property type="entry name" value="GANGLIOSIDE INDUCED DIFFERENTIATION ASSOCIATED PROTEIN 2-RELATED"/>
    <property type="match status" value="1"/>
</dbReference>
<dbReference type="NCBIfam" id="NF003163">
    <property type="entry name" value="PRK04143.1"/>
    <property type="match status" value="1"/>
</dbReference>
<proteinExistence type="predicted"/>
<keyword evidence="3" id="KW-1185">Reference proteome</keyword>
<organism evidence="2 3">
    <name type="scientific">Niallia nealsonii</name>
    <dbReference type="NCBI Taxonomy" id="115979"/>
    <lineage>
        <taxon>Bacteria</taxon>
        <taxon>Bacillati</taxon>
        <taxon>Bacillota</taxon>
        <taxon>Bacilli</taxon>
        <taxon>Bacillales</taxon>
        <taxon>Bacillaceae</taxon>
        <taxon>Niallia</taxon>
    </lineage>
</organism>
<dbReference type="OrthoDB" id="6194521at2"/>
<evidence type="ECO:0000313" key="2">
    <source>
        <dbReference type="EMBL" id="PKG24690.1"/>
    </source>
</evidence>
<reference evidence="2 3" key="1">
    <citation type="journal article" date="2003" name="Int. J. Syst. Evol. Microbiol.">
        <title>Bacillus nealsonii sp. nov., isolated from a spacecraft-assembly facility, whose spores are gamma-radiation resistant.</title>
        <authorList>
            <person name="Venkateswaran K."/>
            <person name="Kempf M."/>
            <person name="Chen F."/>
            <person name="Satomi M."/>
            <person name="Nicholson W."/>
            <person name="Kern R."/>
        </authorList>
    </citation>
    <scope>NUCLEOTIDE SEQUENCE [LARGE SCALE GENOMIC DNA]</scope>
    <source>
        <strain evidence="2 3">FO-92</strain>
    </source>
</reference>
<dbReference type="AlphaFoldDB" id="A0A2N0Z5B1"/>
<name>A0A2N0Z5B1_9BACI</name>
<comment type="caution">
    <text evidence="2">The sequence shown here is derived from an EMBL/GenBank/DDBJ whole genome shotgun (WGS) entry which is preliminary data.</text>
</comment>
<dbReference type="SMART" id="SM00506">
    <property type="entry name" value="A1pp"/>
    <property type="match status" value="1"/>
</dbReference>
<dbReference type="InterPro" id="IPR043472">
    <property type="entry name" value="Macro_dom-like"/>
</dbReference>
<dbReference type="Pfam" id="PF01661">
    <property type="entry name" value="Macro"/>
    <property type="match status" value="1"/>
</dbReference>
<dbReference type="PANTHER" id="PTHR11106:SF27">
    <property type="entry name" value="MACRO DOMAIN-CONTAINING PROTEIN"/>
    <property type="match status" value="1"/>
</dbReference>
<dbReference type="PROSITE" id="PS51154">
    <property type="entry name" value="MACRO"/>
    <property type="match status" value="1"/>
</dbReference>
<dbReference type="CDD" id="cd02908">
    <property type="entry name" value="Macro_OAADPr_deacetylase"/>
    <property type="match status" value="1"/>
</dbReference>
<sequence>MPQLSLKEYASLIDLNNPYQPSFFYVNQSEKNLKELIESLLKENEDLKDVEIPQEYKGKRSLLKAILNTREPNPFDSTFLQKLDSLLQTELKEKSVVEVEELEMVSDLVLENPFNQSDKFILWQGDITQLHADAIVNAANKYMLGCFQPLHACIDNVIHSAAGPQLREDCNTIMSTQEELEKTGGAKITRGYNLPAKFVLHTVGPIVPKGTELTEKQREELASCYVSCLELANEIAEIKTIAFCAISTGVFGFPKPEAANIAVRTVNDWLNTHSHHFEKIIFNVFSDEDYKEYFKVFQI</sequence>
<protein>
    <submittedName>
        <fullName evidence="2">Appr-1-p processing protein</fullName>
    </submittedName>
</protein>
<dbReference type="Gene3D" id="3.40.220.10">
    <property type="entry name" value="Leucine Aminopeptidase, subunit E, domain 1"/>
    <property type="match status" value="1"/>
</dbReference>
<evidence type="ECO:0000313" key="3">
    <source>
        <dbReference type="Proteomes" id="UP000233375"/>
    </source>
</evidence>
<accession>A0A2N0Z5B1</accession>
<dbReference type="SUPFAM" id="SSF52949">
    <property type="entry name" value="Macro domain-like"/>
    <property type="match status" value="1"/>
</dbReference>
<dbReference type="RefSeq" id="WP_101176113.1">
    <property type="nucleotide sequence ID" value="NZ_PISE01000011.1"/>
</dbReference>
<gene>
    <name evidence="2" type="ORF">CWS01_05405</name>
</gene>
<dbReference type="EMBL" id="PISE01000011">
    <property type="protein sequence ID" value="PKG24690.1"/>
    <property type="molecule type" value="Genomic_DNA"/>
</dbReference>